<dbReference type="AlphaFoldDB" id="A0A8D8M481"/>
<keyword evidence="2" id="KW-0732">Signal</keyword>
<feature type="compositionally biased region" description="Acidic residues" evidence="1">
    <location>
        <begin position="257"/>
        <end position="266"/>
    </location>
</feature>
<feature type="signal peptide" evidence="2">
    <location>
        <begin position="1"/>
        <end position="28"/>
    </location>
</feature>
<sequence>MNELNRVTLLVTVVTVVAWLSNIQPSLAQGYQPIVHYVLTPVEIFRIPRTDYQPQIQVVPQEEFGPLVLNHPSNEYFRNLLINPVSYDSVMPLSPTPVTIIPVPAVPCPETLADKKTLIRTPSEDVDILNNTITTDTNTTAAENEAMIARIIDDTIDTSNGTDADDETDDGSVEATTPRLRSEEKELNKTERIVSRRSPPSSTSLGVSSRPVRHPRPEYKHTPQPQRRYAEHNEHDGFDDDDNEDDYVINSSYSESESYEDDSDNDNNDHDLDTDDKHNSHHEEDHHSYHNHHTGGGDHRGGYGIHHNGGHIQNDRFLDDNEILGDLGDDLFRFDHKNTDHKVLDYKRTDKTTRPHDK</sequence>
<accession>A0A8D8M481</accession>
<feature type="compositionally biased region" description="Low complexity" evidence="1">
    <location>
        <begin position="198"/>
        <end position="210"/>
    </location>
</feature>
<feature type="compositionally biased region" description="Basic and acidic residues" evidence="1">
    <location>
        <begin position="267"/>
        <end position="288"/>
    </location>
</feature>
<feature type="compositionally biased region" description="Basic and acidic residues" evidence="1">
    <location>
        <begin position="180"/>
        <end position="194"/>
    </location>
</feature>
<reference evidence="3" key="1">
    <citation type="submission" date="2021-05" db="EMBL/GenBank/DDBJ databases">
        <authorList>
            <person name="Alioto T."/>
            <person name="Alioto T."/>
            <person name="Gomez Garrido J."/>
        </authorList>
    </citation>
    <scope>NUCLEOTIDE SEQUENCE</scope>
</reference>
<dbReference type="EMBL" id="HBUF01047410">
    <property type="protein sequence ID" value="CAG6620291.1"/>
    <property type="molecule type" value="Transcribed_RNA"/>
</dbReference>
<feature type="compositionally biased region" description="Acidic residues" evidence="1">
    <location>
        <begin position="237"/>
        <end position="247"/>
    </location>
</feature>
<proteinExistence type="predicted"/>
<evidence type="ECO:0000313" key="3">
    <source>
        <dbReference type="EMBL" id="CAG6620291.1"/>
    </source>
</evidence>
<name>A0A8D8M481_9HEMI</name>
<feature type="chain" id="PRO_5034221144" evidence="2">
    <location>
        <begin position="29"/>
        <end position="358"/>
    </location>
</feature>
<feature type="region of interest" description="Disordered" evidence="1">
    <location>
        <begin position="157"/>
        <end position="307"/>
    </location>
</feature>
<evidence type="ECO:0000256" key="2">
    <source>
        <dbReference type="SAM" id="SignalP"/>
    </source>
</evidence>
<protein>
    <submittedName>
        <fullName evidence="3">Uncharacterized protein</fullName>
    </submittedName>
</protein>
<organism evidence="3">
    <name type="scientific">Cacopsylla melanoneura</name>
    <dbReference type="NCBI Taxonomy" id="428564"/>
    <lineage>
        <taxon>Eukaryota</taxon>
        <taxon>Metazoa</taxon>
        <taxon>Ecdysozoa</taxon>
        <taxon>Arthropoda</taxon>
        <taxon>Hexapoda</taxon>
        <taxon>Insecta</taxon>
        <taxon>Pterygota</taxon>
        <taxon>Neoptera</taxon>
        <taxon>Paraneoptera</taxon>
        <taxon>Hemiptera</taxon>
        <taxon>Sternorrhyncha</taxon>
        <taxon>Psylloidea</taxon>
        <taxon>Psyllidae</taxon>
        <taxon>Psyllinae</taxon>
        <taxon>Cacopsylla</taxon>
    </lineage>
</organism>
<feature type="compositionally biased region" description="Acidic residues" evidence="1">
    <location>
        <begin position="163"/>
        <end position="172"/>
    </location>
</feature>
<evidence type="ECO:0000256" key="1">
    <source>
        <dbReference type="SAM" id="MobiDB-lite"/>
    </source>
</evidence>